<dbReference type="Gene3D" id="1.10.10.10">
    <property type="entry name" value="Winged helix-like DNA-binding domain superfamily/Winged helix DNA-binding domain"/>
    <property type="match status" value="1"/>
</dbReference>
<dbReference type="InterPro" id="IPR036388">
    <property type="entry name" value="WH-like_DNA-bd_sf"/>
</dbReference>
<dbReference type="InterPro" id="IPR051534">
    <property type="entry name" value="CBASS_pafABC_assoc_protein"/>
</dbReference>
<dbReference type="PANTHER" id="PTHR34580:SF3">
    <property type="entry name" value="PROTEIN PAFB"/>
    <property type="match status" value="1"/>
</dbReference>
<dbReference type="AlphaFoldDB" id="A0A1C3JWA9"/>
<sequence length="232" mass="26453">MSRSKRLLTLLDLLRQSRRPITARQLAQQLNVSVRSIYRDIATLQEQGAQIEGEAGVGYQMASGFWLPPLNFTSQELEALVLGMRWVTRQADPELAHSAAVCLGKVLSELPDDLADEVTHNTLLVGPAASLADDDNVACLRAALQAELKIEFQYQDHAGRNSQRVVWPMALGYFQTALMLIAWCETRQDFRHFRVDRLYDLVVKDQARYPTARRTLMNQWYEQQQIPKPLPF</sequence>
<dbReference type="EMBL" id="FLRB01000035">
    <property type="protein sequence ID" value="SBT22836.1"/>
    <property type="molecule type" value="Genomic_DNA"/>
</dbReference>
<feature type="domain" description="Helix-turn-helix type 11" evidence="1">
    <location>
        <begin position="6"/>
        <end position="60"/>
    </location>
</feature>
<feature type="domain" description="WYL" evidence="2">
    <location>
        <begin position="138"/>
        <end position="201"/>
    </location>
</feature>
<dbReference type="InterPro" id="IPR026881">
    <property type="entry name" value="WYL_dom"/>
</dbReference>
<name>A0A1C3JWA9_9GAMM</name>
<dbReference type="Pfam" id="PF08279">
    <property type="entry name" value="HTH_11"/>
    <property type="match status" value="1"/>
</dbReference>
<dbReference type="Pfam" id="PF13280">
    <property type="entry name" value="WYL"/>
    <property type="match status" value="1"/>
</dbReference>
<keyword evidence="5" id="KW-1185">Reference proteome</keyword>
<protein>
    <submittedName>
        <fullName evidence="3">Bifunctional ligase/repressor BirA</fullName>
        <ecNumber evidence="3">6.3.4.15</ecNumber>
    </submittedName>
</protein>
<evidence type="ECO:0000259" key="2">
    <source>
        <dbReference type="Pfam" id="PF13280"/>
    </source>
</evidence>
<dbReference type="EMBL" id="FLRA01000035">
    <property type="protein sequence ID" value="SBT19340.1"/>
    <property type="molecule type" value="Genomic_DNA"/>
</dbReference>
<dbReference type="OrthoDB" id="9807255at2"/>
<reference evidence="4 5" key="1">
    <citation type="submission" date="2016-06" db="EMBL/GenBank/DDBJ databases">
        <authorList>
            <person name="Rodrigo-Torres L."/>
            <person name="Arahal D.R."/>
        </authorList>
    </citation>
    <scope>NUCLEOTIDE SEQUENCE [LARGE SCALE GENOMIC DNA]</scope>
    <source>
        <strain evidence="4 5">CECT 5116</strain>
    </source>
</reference>
<dbReference type="EC" id="6.3.4.15" evidence="3"/>
<evidence type="ECO:0000313" key="4">
    <source>
        <dbReference type="EMBL" id="SBT22836.1"/>
    </source>
</evidence>
<evidence type="ECO:0000313" key="3">
    <source>
        <dbReference type="EMBL" id="SBT19340.1"/>
    </source>
</evidence>
<dbReference type="PANTHER" id="PTHR34580">
    <property type="match status" value="1"/>
</dbReference>
<dbReference type="SUPFAM" id="SSF46785">
    <property type="entry name" value="Winged helix' DNA-binding domain"/>
    <property type="match status" value="1"/>
</dbReference>
<reference evidence="3 6" key="2">
    <citation type="submission" date="2016-06" db="EMBL/GenBank/DDBJ databases">
        <authorList>
            <person name="Kjaerup R.B."/>
            <person name="Dalgaard T.S."/>
            <person name="Juul-Madsen H.R."/>
        </authorList>
    </citation>
    <scope>NUCLEOTIDE SEQUENCE [LARGE SCALE GENOMIC DNA]</scope>
    <source>
        <strain evidence="3 6">CECT 5115</strain>
    </source>
</reference>
<dbReference type="InterPro" id="IPR036390">
    <property type="entry name" value="WH_DNA-bd_sf"/>
</dbReference>
<gene>
    <name evidence="3" type="primary">birA_3</name>
    <name evidence="3" type="ORF">MGA5115_03502</name>
    <name evidence="4" type="ORF">MGA5116_03466</name>
</gene>
<dbReference type="RefSeq" id="WP_067038604.1">
    <property type="nucleotide sequence ID" value="NZ_FLRA01000035.1"/>
</dbReference>
<evidence type="ECO:0000313" key="5">
    <source>
        <dbReference type="Proteomes" id="UP000092840"/>
    </source>
</evidence>
<proteinExistence type="predicted"/>
<evidence type="ECO:0000313" key="6">
    <source>
        <dbReference type="Proteomes" id="UP000092871"/>
    </source>
</evidence>
<keyword evidence="3" id="KW-0436">Ligase</keyword>
<accession>A0A1C3JWA9</accession>
<dbReference type="PROSITE" id="PS52050">
    <property type="entry name" value="WYL"/>
    <property type="match status" value="1"/>
</dbReference>
<evidence type="ECO:0000259" key="1">
    <source>
        <dbReference type="Pfam" id="PF08279"/>
    </source>
</evidence>
<dbReference type="GO" id="GO:0004077">
    <property type="term" value="F:biotin--[biotin carboxyl-carrier protein] ligase activity"/>
    <property type="evidence" value="ECO:0007669"/>
    <property type="project" value="UniProtKB-EC"/>
</dbReference>
<dbReference type="Proteomes" id="UP000092871">
    <property type="component" value="Unassembled WGS sequence"/>
</dbReference>
<organism evidence="3 6">
    <name type="scientific">Marinomonas gallaica</name>
    <dbReference type="NCBI Taxonomy" id="1806667"/>
    <lineage>
        <taxon>Bacteria</taxon>
        <taxon>Pseudomonadati</taxon>
        <taxon>Pseudomonadota</taxon>
        <taxon>Gammaproteobacteria</taxon>
        <taxon>Oceanospirillales</taxon>
        <taxon>Oceanospirillaceae</taxon>
        <taxon>Marinomonas</taxon>
    </lineage>
</organism>
<dbReference type="InterPro" id="IPR013196">
    <property type="entry name" value="HTH_11"/>
</dbReference>
<dbReference type="Proteomes" id="UP000092840">
    <property type="component" value="Unassembled WGS sequence"/>
</dbReference>